<sequence length="56" mass="6447">MVVVVPIHDIKEHSEGSTICECEPKVEYVNGNMIITHSAFDGRQYEEQIEELLEEK</sequence>
<organism evidence="1">
    <name type="scientific">viral metagenome</name>
    <dbReference type="NCBI Taxonomy" id="1070528"/>
    <lineage>
        <taxon>unclassified sequences</taxon>
        <taxon>metagenomes</taxon>
        <taxon>organismal metagenomes</taxon>
    </lineage>
</organism>
<accession>A0A6M3KDQ5</accession>
<reference evidence="1" key="1">
    <citation type="submission" date="2020-03" db="EMBL/GenBank/DDBJ databases">
        <title>The deep terrestrial virosphere.</title>
        <authorList>
            <person name="Holmfeldt K."/>
            <person name="Nilsson E."/>
            <person name="Simone D."/>
            <person name="Lopez-Fernandez M."/>
            <person name="Wu X."/>
            <person name="de Brujin I."/>
            <person name="Lundin D."/>
            <person name="Andersson A."/>
            <person name="Bertilsson S."/>
            <person name="Dopson M."/>
        </authorList>
    </citation>
    <scope>NUCLEOTIDE SEQUENCE</scope>
    <source>
        <strain evidence="1">MM415A00812</strain>
    </source>
</reference>
<protein>
    <submittedName>
        <fullName evidence="1">Uncharacterized protein</fullName>
    </submittedName>
</protein>
<proteinExistence type="predicted"/>
<evidence type="ECO:0000313" key="1">
    <source>
        <dbReference type="EMBL" id="QJA79972.1"/>
    </source>
</evidence>
<name>A0A6M3KDQ5_9ZZZZ</name>
<gene>
    <name evidence="1" type="ORF">MM415A00812_0027</name>
</gene>
<dbReference type="AlphaFoldDB" id="A0A6M3KDQ5"/>
<dbReference type="EMBL" id="MT142400">
    <property type="protein sequence ID" value="QJA79972.1"/>
    <property type="molecule type" value="Genomic_DNA"/>
</dbReference>